<gene>
    <name evidence="1" type="ORF">KFE25_008631</name>
</gene>
<name>A0A8J6CHH5_DIALT</name>
<dbReference type="AlphaFoldDB" id="A0A8J6CHH5"/>
<dbReference type="Proteomes" id="UP000751190">
    <property type="component" value="Unassembled WGS sequence"/>
</dbReference>
<evidence type="ECO:0000313" key="2">
    <source>
        <dbReference type="Proteomes" id="UP000751190"/>
    </source>
</evidence>
<comment type="caution">
    <text evidence="1">The sequence shown here is derived from an EMBL/GenBank/DDBJ whole genome shotgun (WGS) entry which is preliminary data.</text>
</comment>
<dbReference type="EMBL" id="JAGTXO010000001">
    <property type="protein sequence ID" value="KAG8470210.1"/>
    <property type="molecule type" value="Genomic_DNA"/>
</dbReference>
<protein>
    <submittedName>
        <fullName evidence="1">Uncharacterized protein</fullName>
    </submittedName>
</protein>
<proteinExistence type="predicted"/>
<reference evidence="1" key="1">
    <citation type="submission" date="2021-05" db="EMBL/GenBank/DDBJ databases">
        <title>The genome of the haptophyte Pavlova lutheri (Diacronema luteri, Pavlovales) - a model for lipid biosynthesis in eukaryotic algae.</title>
        <authorList>
            <person name="Hulatt C.J."/>
            <person name="Posewitz M.C."/>
        </authorList>
    </citation>
    <scope>NUCLEOTIDE SEQUENCE</scope>
    <source>
        <strain evidence="1">NIVA-4/92</strain>
    </source>
</reference>
<keyword evidence="2" id="KW-1185">Reference proteome</keyword>
<accession>A0A8J6CHH5</accession>
<evidence type="ECO:0000313" key="1">
    <source>
        <dbReference type="EMBL" id="KAG8470210.1"/>
    </source>
</evidence>
<organism evidence="1 2">
    <name type="scientific">Diacronema lutheri</name>
    <name type="common">Unicellular marine alga</name>
    <name type="synonym">Monochrysis lutheri</name>
    <dbReference type="NCBI Taxonomy" id="2081491"/>
    <lineage>
        <taxon>Eukaryota</taxon>
        <taxon>Haptista</taxon>
        <taxon>Haptophyta</taxon>
        <taxon>Pavlovophyceae</taxon>
        <taxon>Pavlovales</taxon>
        <taxon>Pavlovaceae</taxon>
        <taxon>Diacronema</taxon>
    </lineage>
</organism>
<sequence>MGFPALSFEGLYRYPAHEVVHFRWTSAMPAWRQPVLDIALILDAYDEIVAVLSHAPLPTPRRWPDSIGAPPDARAPRAELAMSGYELVLAGDFSVSLCECEPEAR</sequence>